<keyword evidence="2" id="KW-0472">Membrane</keyword>
<dbReference type="AlphaFoldDB" id="A0A4Y2GD16"/>
<organism evidence="3 4">
    <name type="scientific">Araneus ventricosus</name>
    <name type="common">Orbweaver spider</name>
    <name type="synonym">Epeira ventricosa</name>
    <dbReference type="NCBI Taxonomy" id="182803"/>
    <lineage>
        <taxon>Eukaryota</taxon>
        <taxon>Metazoa</taxon>
        <taxon>Ecdysozoa</taxon>
        <taxon>Arthropoda</taxon>
        <taxon>Chelicerata</taxon>
        <taxon>Arachnida</taxon>
        <taxon>Araneae</taxon>
        <taxon>Araneomorphae</taxon>
        <taxon>Entelegynae</taxon>
        <taxon>Araneoidea</taxon>
        <taxon>Araneidae</taxon>
        <taxon>Araneus</taxon>
    </lineage>
</organism>
<feature type="compositionally biased region" description="Low complexity" evidence="1">
    <location>
        <begin position="403"/>
        <end position="414"/>
    </location>
</feature>
<dbReference type="Proteomes" id="UP000499080">
    <property type="component" value="Unassembled WGS sequence"/>
</dbReference>
<accession>A0A4Y2GD16</accession>
<keyword evidence="2" id="KW-0812">Transmembrane</keyword>
<dbReference type="EMBL" id="BGPR01001347">
    <property type="protein sequence ID" value="GBM51712.1"/>
    <property type="molecule type" value="Genomic_DNA"/>
</dbReference>
<gene>
    <name evidence="3" type="ORF">AVEN_28134_1</name>
</gene>
<protein>
    <recommendedName>
        <fullName evidence="5">Transmembrane protein</fullName>
    </recommendedName>
</protein>
<feature type="compositionally biased region" description="Pro residues" evidence="1">
    <location>
        <begin position="318"/>
        <end position="329"/>
    </location>
</feature>
<feature type="transmembrane region" description="Helical" evidence="2">
    <location>
        <begin position="181"/>
        <end position="201"/>
    </location>
</feature>
<evidence type="ECO:0000313" key="4">
    <source>
        <dbReference type="Proteomes" id="UP000499080"/>
    </source>
</evidence>
<feature type="region of interest" description="Disordered" evidence="1">
    <location>
        <begin position="291"/>
        <end position="414"/>
    </location>
</feature>
<feature type="transmembrane region" description="Helical" evidence="2">
    <location>
        <begin position="129"/>
        <end position="150"/>
    </location>
</feature>
<evidence type="ECO:0000256" key="2">
    <source>
        <dbReference type="SAM" id="Phobius"/>
    </source>
</evidence>
<feature type="transmembrane region" description="Helical" evidence="2">
    <location>
        <begin position="103"/>
        <end position="123"/>
    </location>
</feature>
<sequence>MDVSVEQDGEVWIHQAFGVPSVPKSRRDHYPFSKCTALPYRLKLAFALLNAACAFILVEDPCDRLSLLLTFWLLFITCESVYKNYPWREPLNVWLWRLRWAVPYSEVLSTICVVLLLLVWTQVGVGCELPHPLAAGVALWLCFMVAWPLVRERWHREERSEDDYDQFSAIRPWVLTLPRPFALVLAALYSPSLLAFLAMYMASSVPALFLHGWVADVWAASTGVLVLGCLAVLCCHRLPEDVRRTLAAWEVDEASYARRIENTLRIVKAPNRKALRVHLIHVHKCQEVQRFRPTSLDPGPNRVPLTENPSSVSNEPYRPFPNAPAPDSDPPITSLPCENVGHIIPPADFEDTTPDDDISRENSPDPDLPRSRPTMVADAHGRIVPFSRVVSDDPDSEASMHNSSTDSSSPVADSCPNDNCRRGLDLHILFPINDRLFCIEDGCTTTSFETNNWHSTKDSLNSDLRTKHRVQIKLSVFRCFICQSRIFQHPAEHNCLRRQIVATSRAADSFQCNMMVFRNTISCCRNDATRP</sequence>
<evidence type="ECO:0000256" key="1">
    <source>
        <dbReference type="SAM" id="MobiDB-lite"/>
    </source>
</evidence>
<dbReference type="OrthoDB" id="6434524at2759"/>
<feature type="transmembrane region" description="Helical" evidence="2">
    <location>
        <begin position="213"/>
        <end position="235"/>
    </location>
</feature>
<proteinExistence type="predicted"/>
<feature type="compositionally biased region" description="Basic and acidic residues" evidence="1">
    <location>
        <begin position="357"/>
        <end position="370"/>
    </location>
</feature>
<evidence type="ECO:0000313" key="3">
    <source>
        <dbReference type="EMBL" id="GBM51712.1"/>
    </source>
</evidence>
<comment type="caution">
    <text evidence="3">The sequence shown here is derived from an EMBL/GenBank/DDBJ whole genome shotgun (WGS) entry which is preliminary data.</text>
</comment>
<keyword evidence="2" id="KW-1133">Transmembrane helix</keyword>
<evidence type="ECO:0008006" key="5">
    <source>
        <dbReference type="Google" id="ProtNLM"/>
    </source>
</evidence>
<keyword evidence="4" id="KW-1185">Reference proteome</keyword>
<name>A0A4Y2GD16_ARAVE</name>
<reference evidence="3 4" key="1">
    <citation type="journal article" date="2019" name="Sci. Rep.">
        <title>Orb-weaving spider Araneus ventricosus genome elucidates the spidroin gene catalogue.</title>
        <authorList>
            <person name="Kono N."/>
            <person name="Nakamura H."/>
            <person name="Ohtoshi R."/>
            <person name="Moran D.A.P."/>
            <person name="Shinohara A."/>
            <person name="Yoshida Y."/>
            <person name="Fujiwara M."/>
            <person name="Mori M."/>
            <person name="Tomita M."/>
            <person name="Arakawa K."/>
        </authorList>
    </citation>
    <scope>NUCLEOTIDE SEQUENCE [LARGE SCALE GENOMIC DNA]</scope>
</reference>